<keyword evidence="3" id="KW-0808">Transferase</keyword>
<evidence type="ECO:0000256" key="7">
    <source>
        <dbReference type="ARBA" id="ARBA00023137"/>
    </source>
</evidence>
<keyword evidence="12" id="KW-1185">Reference proteome</keyword>
<dbReference type="PANTHER" id="PTHR32309:SF13">
    <property type="entry name" value="FERRIC ENTEROBACTIN TRANSPORT PROTEIN FEPE"/>
    <property type="match status" value="1"/>
</dbReference>
<evidence type="ECO:0000256" key="9">
    <source>
        <dbReference type="SAM" id="Phobius"/>
    </source>
</evidence>
<comment type="catalytic activity">
    <reaction evidence="8">
        <text>L-tyrosyl-[protein] + ATP = O-phospho-L-tyrosyl-[protein] + ADP + H(+)</text>
        <dbReference type="Rhea" id="RHEA:10596"/>
        <dbReference type="Rhea" id="RHEA-COMP:10136"/>
        <dbReference type="Rhea" id="RHEA-COMP:20101"/>
        <dbReference type="ChEBI" id="CHEBI:15378"/>
        <dbReference type="ChEBI" id="CHEBI:30616"/>
        <dbReference type="ChEBI" id="CHEBI:46858"/>
        <dbReference type="ChEBI" id="CHEBI:61978"/>
        <dbReference type="ChEBI" id="CHEBI:456216"/>
        <dbReference type="EC" id="2.7.10.2"/>
    </reaction>
</comment>
<dbReference type="Proteomes" id="UP000184335">
    <property type="component" value="Unassembled WGS sequence"/>
</dbReference>
<reference evidence="11 12" key="1">
    <citation type="submission" date="2016-11" db="EMBL/GenBank/DDBJ databases">
        <authorList>
            <person name="Jaros S."/>
            <person name="Januszkiewicz K."/>
            <person name="Wedrychowicz H."/>
        </authorList>
    </citation>
    <scope>NUCLEOTIDE SEQUENCE [LARGE SCALE GENOMIC DNA]</scope>
    <source>
        <strain evidence="11 12">DSM 25479</strain>
    </source>
</reference>
<evidence type="ECO:0000256" key="4">
    <source>
        <dbReference type="ARBA" id="ARBA00022741"/>
    </source>
</evidence>
<evidence type="ECO:0000259" key="10">
    <source>
        <dbReference type="Pfam" id="PF13614"/>
    </source>
</evidence>
<accession>A0A1M6F4J2</accession>
<dbReference type="CDD" id="cd05387">
    <property type="entry name" value="BY-kinase"/>
    <property type="match status" value="1"/>
</dbReference>
<keyword evidence="9" id="KW-0812">Transmembrane</keyword>
<protein>
    <recommendedName>
        <fullName evidence="2">non-specific protein-tyrosine kinase</fullName>
        <ecNumber evidence="2">2.7.10.2</ecNumber>
    </recommendedName>
</protein>
<organism evidence="11 12">
    <name type="scientific">Cruoricaptor ignavus</name>
    <dbReference type="NCBI Taxonomy" id="1118202"/>
    <lineage>
        <taxon>Bacteria</taxon>
        <taxon>Pseudomonadati</taxon>
        <taxon>Bacteroidota</taxon>
        <taxon>Flavobacteriia</taxon>
        <taxon>Flavobacteriales</taxon>
        <taxon>Weeksellaceae</taxon>
        <taxon>Cruoricaptor</taxon>
    </lineage>
</organism>
<name>A0A1M6F4J2_9FLAO</name>
<dbReference type="EMBL" id="FQYI01000006">
    <property type="protein sequence ID" value="SHI92590.1"/>
    <property type="molecule type" value="Genomic_DNA"/>
</dbReference>
<evidence type="ECO:0000256" key="3">
    <source>
        <dbReference type="ARBA" id="ARBA00022679"/>
    </source>
</evidence>
<dbReference type="GO" id="GO:0005524">
    <property type="term" value="F:ATP binding"/>
    <property type="evidence" value="ECO:0007669"/>
    <property type="project" value="UniProtKB-KW"/>
</dbReference>
<proteinExistence type="inferred from homology"/>
<keyword evidence="9" id="KW-1133">Transmembrane helix</keyword>
<dbReference type="InterPro" id="IPR025669">
    <property type="entry name" value="AAA_dom"/>
</dbReference>
<keyword evidence="9" id="KW-0472">Membrane</keyword>
<evidence type="ECO:0000256" key="6">
    <source>
        <dbReference type="ARBA" id="ARBA00022840"/>
    </source>
</evidence>
<evidence type="ECO:0000256" key="8">
    <source>
        <dbReference type="ARBA" id="ARBA00051245"/>
    </source>
</evidence>
<dbReference type="InterPro" id="IPR027417">
    <property type="entry name" value="P-loop_NTPase"/>
</dbReference>
<dbReference type="Pfam" id="PF13614">
    <property type="entry name" value="AAA_31"/>
    <property type="match status" value="1"/>
</dbReference>
<dbReference type="GO" id="GO:0004715">
    <property type="term" value="F:non-membrane spanning protein tyrosine kinase activity"/>
    <property type="evidence" value="ECO:0007669"/>
    <property type="project" value="UniProtKB-EC"/>
</dbReference>
<sequence>MENSLPAPQLIAEEDKRKNFREVLRPYLHRWPWIALSLLIALTIAWLKLRYSSTVYRTESTVLIKEANKSVGSGPELSVANQIGAISGMGTNSVDNEIEIFRSRKLMLSVVRELGLETVIYKPGKFKRTELYKSSAPFTVRVLQEMPKAAYPGLVKATVTNSNITLHSEYFKGGKITAPLNRAVKLPFGVYMFQANGDYKGNDDRNTVYELEFMSGMNRARQFLGRLSAYLTDLNTTVIVLSMQSELPEKAEDILNRLAVDYNRDAILDKNSEAQKTADFIDERVRIIGQELGDVENQKESFKRNNNIADIETEANLSLQSGAAAKQREMENEAQLQLTDGLLGYLNRQGSYQVLPLNIGLQDNAIAANIATYNQLIIERNRLLENSTPANPVVQDVTKQINSMRTAIQQSLQKSRQALVVERNALAQEQSRLAGRISKIPQQEKLFRSIERQQTIKEQLYLLLLQKREEAAIALKIAAPKARIVDDALTTGIVAPKRNVYYAVAMALGLLVPLALIYLSELLNNKIKTRADLERLVHGIPVVGEIPSVPSGQKDLVSANDLSPLAEAFRILATNLNFMLPQSGEGRVVMVTSSVKGEGKTFTAVNLALILASASRKVLLIGSDIRNPQLSRYESGQLGKGLTEFLYDPSVTPAEIINTSRNNSFLKVIFSGAIPPNPAELLANGRYAQLVEALKRDYDYIILDTAPLMLVSDSFEIAPLADATVYLTRSGYTTNDLIEFAEYNIRSKKIKNTAFVINDLNKRYFGYGGKYGYGYKYGQSRQNFWEKIKAKF</sequence>
<dbReference type="RefSeq" id="WP_260200529.1">
    <property type="nucleotide sequence ID" value="NZ_FQYI01000006.1"/>
</dbReference>
<evidence type="ECO:0000313" key="11">
    <source>
        <dbReference type="EMBL" id="SHI92590.1"/>
    </source>
</evidence>
<gene>
    <name evidence="11" type="ORF">SAMN05443429_106101</name>
</gene>
<evidence type="ECO:0000313" key="12">
    <source>
        <dbReference type="Proteomes" id="UP000184335"/>
    </source>
</evidence>
<feature type="domain" description="AAA" evidence="10">
    <location>
        <begin position="588"/>
        <end position="709"/>
    </location>
</feature>
<dbReference type="Gene3D" id="3.40.50.300">
    <property type="entry name" value="P-loop containing nucleotide triphosphate hydrolases"/>
    <property type="match status" value="1"/>
</dbReference>
<keyword evidence="5" id="KW-0418">Kinase</keyword>
<feature type="transmembrane region" description="Helical" evidence="9">
    <location>
        <begin position="31"/>
        <end position="49"/>
    </location>
</feature>
<dbReference type="GO" id="GO:0005886">
    <property type="term" value="C:plasma membrane"/>
    <property type="evidence" value="ECO:0007669"/>
    <property type="project" value="TreeGrafter"/>
</dbReference>
<dbReference type="NCBIfam" id="TIGR01007">
    <property type="entry name" value="eps_fam"/>
    <property type="match status" value="1"/>
</dbReference>
<evidence type="ECO:0000256" key="1">
    <source>
        <dbReference type="ARBA" id="ARBA00007316"/>
    </source>
</evidence>
<evidence type="ECO:0000256" key="2">
    <source>
        <dbReference type="ARBA" id="ARBA00011903"/>
    </source>
</evidence>
<dbReference type="PANTHER" id="PTHR32309">
    <property type="entry name" value="TYROSINE-PROTEIN KINASE"/>
    <property type="match status" value="1"/>
</dbReference>
<comment type="similarity">
    <text evidence="1">Belongs to the CpsD/CapB family.</text>
</comment>
<feature type="transmembrane region" description="Helical" evidence="9">
    <location>
        <begin position="500"/>
        <end position="519"/>
    </location>
</feature>
<dbReference type="STRING" id="1118202.SAMN05443429_106101"/>
<keyword evidence="6" id="KW-0067">ATP-binding</keyword>
<keyword evidence="4" id="KW-0547">Nucleotide-binding</keyword>
<dbReference type="InterPro" id="IPR050445">
    <property type="entry name" value="Bact_polysacc_biosynth/exp"/>
</dbReference>
<dbReference type="AlphaFoldDB" id="A0A1M6F4J2"/>
<keyword evidence="7" id="KW-0829">Tyrosine-protein kinase</keyword>
<dbReference type="SUPFAM" id="SSF52540">
    <property type="entry name" value="P-loop containing nucleoside triphosphate hydrolases"/>
    <property type="match status" value="1"/>
</dbReference>
<dbReference type="EC" id="2.7.10.2" evidence="2"/>
<dbReference type="InterPro" id="IPR005702">
    <property type="entry name" value="Wzc-like_C"/>
</dbReference>
<evidence type="ECO:0000256" key="5">
    <source>
        <dbReference type="ARBA" id="ARBA00022777"/>
    </source>
</evidence>